<dbReference type="EMBL" id="JAERQM010000003">
    <property type="protein sequence ID" value="MBU8544558.1"/>
    <property type="molecule type" value="Genomic_DNA"/>
</dbReference>
<dbReference type="InterPro" id="IPR025522">
    <property type="entry name" value="DUF4410"/>
</dbReference>
<sequence>MIRPIPALCALLLLGACAQARVEPLAAAPAPAAGQAATSLPAPAQIVVERFRLDPSRVTLDSAPLLRARRAMGGDDTATRRAAADEAIAGFQTALVAALRERGFVAVPAAEAGTASPRLLVRGNFTALQEGNRARRTVVGFGLGASRVAGDAVLAFQDGPATEPRQVDGFALDADSGRMPGGVIGAGRGAAVVVAGTAVRGVMGETRGPQEIGTLARGAADRILAFATAQGWR</sequence>
<proteinExistence type="predicted"/>
<evidence type="ECO:0000256" key="1">
    <source>
        <dbReference type="SAM" id="SignalP"/>
    </source>
</evidence>
<dbReference type="Proteomes" id="UP000689967">
    <property type="component" value="Unassembled WGS sequence"/>
</dbReference>
<feature type="signal peptide" evidence="1">
    <location>
        <begin position="1"/>
        <end position="20"/>
    </location>
</feature>
<evidence type="ECO:0000313" key="2">
    <source>
        <dbReference type="EMBL" id="MBU8544558.1"/>
    </source>
</evidence>
<reference evidence="2 3" key="1">
    <citation type="submission" date="2021-01" db="EMBL/GenBank/DDBJ databases">
        <title>Roseomonas sp. nov, a bacterium isolated from an oil production mixture in Yumen Oilfield.</title>
        <authorList>
            <person name="Wu D."/>
        </authorList>
    </citation>
    <scope>NUCLEOTIDE SEQUENCE [LARGE SCALE GENOMIC DNA]</scope>
    <source>
        <strain evidence="2 3">ROY-5-3</strain>
    </source>
</reference>
<protein>
    <submittedName>
        <fullName evidence="2">DUF4410 domain-containing protein</fullName>
    </submittedName>
</protein>
<organism evidence="2 3">
    <name type="scientific">Falsiroseomonas oleicola</name>
    <dbReference type="NCBI Taxonomy" id="2801474"/>
    <lineage>
        <taxon>Bacteria</taxon>
        <taxon>Pseudomonadati</taxon>
        <taxon>Pseudomonadota</taxon>
        <taxon>Alphaproteobacteria</taxon>
        <taxon>Acetobacterales</taxon>
        <taxon>Roseomonadaceae</taxon>
        <taxon>Falsiroseomonas</taxon>
    </lineage>
</organism>
<accession>A0ABS6H9B2</accession>
<feature type="chain" id="PRO_5045403586" evidence="1">
    <location>
        <begin position="21"/>
        <end position="233"/>
    </location>
</feature>
<dbReference type="Pfam" id="PF14366">
    <property type="entry name" value="DUF4410"/>
    <property type="match status" value="1"/>
</dbReference>
<comment type="caution">
    <text evidence="2">The sequence shown here is derived from an EMBL/GenBank/DDBJ whole genome shotgun (WGS) entry which is preliminary data.</text>
</comment>
<evidence type="ECO:0000313" key="3">
    <source>
        <dbReference type="Proteomes" id="UP000689967"/>
    </source>
</evidence>
<dbReference type="RefSeq" id="WP_216875875.1">
    <property type="nucleotide sequence ID" value="NZ_JAERQM010000003.1"/>
</dbReference>
<keyword evidence="1" id="KW-0732">Signal</keyword>
<gene>
    <name evidence="2" type="ORF">JJQ90_12630</name>
</gene>
<dbReference type="PROSITE" id="PS51257">
    <property type="entry name" value="PROKAR_LIPOPROTEIN"/>
    <property type="match status" value="1"/>
</dbReference>
<name>A0ABS6H9B2_9PROT</name>
<keyword evidence="3" id="KW-1185">Reference proteome</keyword>